<dbReference type="Pfam" id="PF03031">
    <property type="entry name" value="NIF"/>
    <property type="match status" value="1"/>
</dbReference>
<dbReference type="EMBL" id="JAUKUD010000002">
    <property type="protein sequence ID" value="KAK0752083.1"/>
    <property type="molecule type" value="Genomic_DNA"/>
</dbReference>
<dbReference type="GO" id="GO:0015031">
    <property type="term" value="P:protein transport"/>
    <property type="evidence" value="ECO:0007669"/>
    <property type="project" value="UniProtKB-KW"/>
</dbReference>
<evidence type="ECO:0000256" key="2">
    <source>
        <dbReference type="SAM" id="MobiDB-lite"/>
    </source>
</evidence>
<dbReference type="GO" id="GO:0005744">
    <property type="term" value="C:TIM23 mitochondrial import inner membrane translocase complex"/>
    <property type="evidence" value="ECO:0007669"/>
    <property type="project" value="UniProtKB-UniRule"/>
</dbReference>
<protein>
    <recommendedName>
        <fullName evidence="1">Mitochondrial import inner membrane translocase subunit TIM50</fullName>
    </recommendedName>
</protein>
<comment type="subcellular location">
    <subcellularLocation>
        <location evidence="1">Mitochondrion inner membrane</location>
        <topology evidence="1">Single-pass membrane protein</topology>
    </subcellularLocation>
</comment>
<dbReference type="AlphaFoldDB" id="A0AA40KAI9"/>
<dbReference type="InterPro" id="IPR004274">
    <property type="entry name" value="FCP1_dom"/>
</dbReference>
<proteinExistence type="inferred from homology"/>
<evidence type="ECO:0000313" key="5">
    <source>
        <dbReference type="Proteomes" id="UP001172155"/>
    </source>
</evidence>
<keyword evidence="1" id="KW-0811">Translocation</keyword>
<sequence length="222" mass="24486">PIPPLNRDAISPPSAASGGIPNPTPAYLAQAYLSPQRTSQPQPLLVIIDLNGTLLHRPSPRAPSTFIERPRAGEFLRECLDAFYVVIWSSARPDNVGKMVRQLLPEPAQRARVLATWGRDRFGLSAADYYQRTQCYKRLTKVWTDPGVAAAHPLAGGRWGQANTVLIDDSIEKARSEPFNAVTIPEFTGRKGTDEVLALVHEYLCVLSMQADVSAFVRTHPF</sequence>
<accession>A0AA40KAI9</accession>
<dbReference type="PANTHER" id="PTHR12210">
    <property type="entry name" value="DULLARD PROTEIN PHOSPHATASE"/>
    <property type="match status" value="1"/>
</dbReference>
<feature type="domain" description="FCP1 homology" evidence="3">
    <location>
        <begin position="39"/>
        <end position="207"/>
    </location>
</feature>
<feature type="non-terminal residue" evidence="4">
    <location>
        <position position="1"/>
    </location>
</feature>
<comment type="caution">
    <text evidence="4">The sequence shown here is derived from an EMBL/GenBank/DDBJ whole genome shotgun (WGS) entry which is preliminary data.</text>
</comment>
<comment type="function">
    <text evidence="1">Essential component of the TIM23 complex, a complex that mediates the translocation of transit peptide-containing proteins across the mitochondrial inner membrane.</text>
</comment>
<evidence type="ECO:0000256" key="1">
    <source>
        <dbReference type="RuleBase" id="RU365079"/>
    </source>
</evidence>
<dbReference type="InterPro" id="IPR023214">
    <property type="entry name" value="HAD_sf"/>
</dbReference>
<evidence type="ECO:0000313" key="4">
    <source>
        <dbReference type="EMBL" id="KAK0752083.1"/>
    </source>
</evidence>
<dbReference type="Gene3D" id="3.40.50.1000">
    <property type="entry name" value="HAD superfamily/HAD-like"/>
    <property type="match status" value="1"/>
</dbReference>
<comment type="subunit">
    <text evidence="1">Component of the TIM23 complex.</text>
</comment>
<dbReference type="PROSITE" id="PS50969">
    <property type="entry name" value="FCP1"/>
    <property type="match status" value="1"/>
</dbReference>
<feature type="non-terminal residue" evidence="4">
    <location>
        <position position="222"/>
    </location>
</feature>
<dbReference type="SMART" id="SM00577">
    <property type="entry name" value="CPDc"/>
    <property type="match status" value="1"/>
</dbReference>
<keyword evidence="1" id="KW-0496">Mitochondrion</keyword>
<keyword evidence="1" id="KW-0653">Protein transport</keyword>
<name>A0AA40KAI9_9PEZI</name>
<comment type="similarity">
    <text evidence="1">Belongs to the TIM50 family.</text>
</comment>
<keyword evidence="1" id="KW-0813">Transport</keyword>
<dbReference type="InterPro" id="IPR050365">
    <property type="entry name" value="TIM50"/>
</dbReference>
<organism evidence="4 5">
    <name type="scientific">Schizothecium vesticola</name>
    <dbReference type="NCBI Taxonomy" id="314040"/>
    <lineage>
        <taxon>Eukaryota</taxon>
        <taxon>Fungi</taxon>
        <taxon>Dikarya</taxon>
        <taxon>Ascomycota</taxon>
        <taxon>Pezizomycotina</taxon>
        <taxon>Sordariomycetes</taxon>
        <taxon>Sordariomycetidae</taxon>
        <taxon>Sordariales</taxon>
        <taxon>Schizotheciaceae</taxon>
        <taxon>Schizothecium</taxon>
    </lineage>
</organism>
<reference evidence="4" key="1">
    <citation type="submission" date="2023-06" db="EMBL/GenBank/DDBJ databases">
        <title>Genome-scale phylogeny and comparative genomics of the fungal order Sordariales.</title>
        <authorList>
            <consortium name="Lawrence Berkeley National Laboratory"/>
            <person name="Hensen N."/>
            <person name="Bonometti L."/>
            <person name="Westerberg I."/>
            <person name="Brannstrom I.O."/>
            <person name="Guillou S."/>
            <person name="Cros-Aarteil S."/>
            <person name="Calhoun S."/>
            <person name="Haridas S."/>
            <person name="Kuo A."/>
            <person name="Mondo S."/>
            <person name="Pangilinan J."/>
            <person name="Riley R."/>
            <person name="LaButti K."/>
            <person name="Andreopoulos B."/>
            <person name="Lipzen A."/>
            <person name="Chen C."/>
            <person name="Yanf M."/>
            <person name="Daum C."/>
            <person name="Ng V."/>
            <person name="Clum A."/>
            <person name="Steindorff A."/>
            <person name="Ohm R."/>
            <person name="Martin F."/>
            <person name="Silar P."/>
            <person name="Natvig D."/>
            <person name="Lalanne C."/>
            <person name="Gautier V."/>
            <person name="Ament-velasquez S.L."/>
            <person name="Kruys A."/>
            <person name="Hutchinson M.I."/>
            <person name="Powell A.J."/>
            <person name="Barry K."/>
            <person name="Miller A.N."/>
            <person name="Grigoriev I.V."/>
            <person name="Debuchy R."/>
            <person name="Gladieux P."/>
            <person name="Thoren M.H."/>
            <person name="Johannesson H."/>
        </authorList>
    </citation>
    <scope>NUCLEOTIDE SEQUENCE</scope>
    <source>
        <strain evidence="4">SMH3187-1</strain>
    </source>
</reference>
<keyword evidence="1" id="KW-0809">Transit peptide</keyword>
<dbReference type="InterPro" id="IPR036412">
    <property type="entry name" value="HAD-like_sf"/>
</dbReference>
<feature type="region of interest" description="Disordered" evidence="2">
    <location>
        <begin position="1"/>
        <end position="21"/>
    </location>
</feature>
<keyword evidence="5" id="KW-1185">Reference proteome</keyword>
<dbReference type="Proteomes" id="UP001172155">
    <property type="component" value="Unassembled WGS sequence"/>
</dbReference>
<gene>
    <name evidence="4" type="ORF">B0T18DRAFT_297516</name>
</gene>
<dbReference type="SUPFAM" id="SSF56784">
    <property type="entry name" value="HAD-like"/>
    <property type="match status" value="1"/>
</dbReference>
<evidence type="ECO:0000259" key="3">
    <source>
        <dbReference type="PROSITE" id="PS50969"/>
    </source>
</evidence>